<reference evidence="2 3" key="1">
    <citation type="journal article" date="2010" name="Nature">
        <title>The Ectocarpus genome and the independent evolution of multicellularity in brown algae.</title>
        <authorList>
            <person name="Cock J.M."/>
            <person name="Sterck L."/>
            <person name="Rouze P."/>
            <person name="Scornet D."/>
            <person name="Allen A.E."/>
            <person name="Amoutzias G."/>
            <person name="Anthouard V."/>
            <person name="Artiguenave F."/>
            <person name="Aury J.M."/>
            <person name="Badger J.H."/>
            <person name="Beszteri B."/>
            <person name="Billiau K."/>
            <person name="Bonnet E."/>
            <person name="Bothwell J.H."/>
            <person name="Bowler C."/>
            <person name="Boyen C."/>
            <person name="Brownlee C."/>
            <person name="Carrano C.J."/>
            <person name="Charrier B."/>
            <person name="Cho G.Y."/>
            <person name="Coelho S.M."/>
            <person name="Collen J."/>
            <person name="Corre E."/>
            <person name="Da Silva C."/>
            <person name="Delage L."/>
            <person name="Delaroque N."/>
            <person name="Dittami S.M."/>
            <person name="Doulbeau S."/>
            <person name="Elias M."/>
            <person name="Farnham G."/>
            <person name="Gachon C.M."/>
            <person name="Gschloessl B."/>
            <person name="Heesch S."/>
            <person name="Jabbari K."/>
            <person name="Jubin C."/>
            <person name="Kawai H."/>
            <person name="Kimura K."/>
            <person name="Kloareg B."/>
            <person name="Kupper F.C."/>
            <person name="Lang D."/>
            <person name="Le Bail A."/>
            <person name="Leblanc C."/>
            <person name="Lerouge P."/>
            <person name="Lohr M."/>
            <person name="Lopez P.J."/>
            <person name="Martens C."/>
            <person name="Maumus F."/>
            <person name="Michel G."/>
            <person name="Miranda-Saavedra D."/>
            <person name="Morales J."/>
            <person name="Moreau H."/>
            <person name="Motomura T."/>
            <person name="Nagasato C."/>
            <person name="Napoli C.A."/>
            <person name="Nelson D.R."/>
            <person name="Nyvall-Collen P."/>
            <person name="Peters A.F."/>
            <person name="Pommier C."/>
            <person name="Potin P."/>
            <person name="Poulain J."/>
            <person name="Quesneville H."/>
            <person name="Read B."/>
            <person name="Rensing S.A."/>
            <person name="Ritter A."/>
            <person name="Rousvoal S."/>
            <person name="Samanta M."/>
            <person name="Samson G."/>
            <person name="Schroeder D.C."/>
            <person name="Segurens B."/>
            <person name="Strittmatter M."/>
            <person name="Tonon T."/>
            <person name="Tregear J.W."/>
            <person name="Valentin K."/>
            <person name="von Dassow P."/>
            <person name="Yamagishi T."/>
            <person name="Van de Peer Y."/>
            <person name="Wincker P."/>
        </authorList>
    </citation>
    <scope>NUCLEOTIDE SEQUENCE [LARGE SCALE GENOMIC DNA]</scope>
    <source>
        <strain evidence="3">Ec32 / CCAP1310/4</strain>
    </source>
</reference>
<name>D7FXP9_ECTSI</name>
<dbReference type="InParanoid" id="D7FXP9"/>
<evidence type="ECO:0000256" key="1">
    <source>
        <dbReference type="SAM" id="MobiDB-lite"/>
    </source>
</evidence>
<keyword evidence="3" id="KW-1185">Reference proteome</keyword>
<gene>
    <name evidence="2" type="ORF">Esi_0033_0005</name>
</gene>
<accession>D7FXP9</accession>
<evidence type="ECO:0000313" key="2">
    <source>
        <dbReference type="EMBL" id="CBJ26416.1"/>
    </source>
</evidence>
<feature type="compositionally biased region" description="Basic and acidic residues" evidence="1">
    <location>
        <begin position="84"/>
        <end position="94"/>
    </location>
</feature>
<proteinExistence type="predicted"/>
<sequence>MWSAERQIDGLTARNAQLETHLACLEADVQTYHRVHDLLQTDLLCTIRDGETTLGKKDAEICSLTKDREIERLKAQLLHSKEVDGAQDIADRSTEPPSPSLHSRWGSADNVDGASIFRAGNNSADSKTPCGRKAPNASAAIIAAAGTFVYSKASRRATDKLATNVIATSAVSDADSFAAEALIADARLEAWGLTMRRAATSAGN</sequence>
<organism evidence="2 3">
    <name type="scientific">Ectocarpus siliculosus</name>
    <name type="common">Brown alga</name>
    <name type="synonym">Conferva siliculosa</name>
    <dbReference type="NCBI Taxonomy" id="2880"/>
    <lineage>
        <taxon>Eukaryota</taxon>
        <taxon>Sar</taxon>
        <taxon>Stramenopiles</taxon>
        <taxon>Ochrophyta</taxon>
        <taxon>PX clade</taxon>
        <taxon>Phaeophyceae</taxon>
        <taxon>Ectocarpales</taxon>
        <taxon>Ectocarpaceae</taxon>
        <taxon>Ectocarpus</taxon>
    </lineage>
</organism>
<dbReference type="EMBL" id="FN649732">
    <property type="protein sequence ID" value="CBJ26416.1"/>
    <property type="molecule type" value="Genomic_DNA"/>
</dbReference>
<dbReference type="Proteomes" id="UP000002630">
    <property type="component" value="Linkage Group LG07"/>
</dbReference>
<feature type="region of interest" description="Disordered" evidence="1">
    <location>
        <begin position="84"/>
        <end position="105"/>
    </location>
</feature>
<evidence type="ECO:0000313" key="3">
    <source>
        <dbReference type="Proteomes" id="UP000002630"/>
    </source>
</evidence>
<dbReference type="EMBL" id="FN648520">
    <property type="protein sequence ID" value="CBJ26416.1"/>
    <property type="molecule type" value="Genomic_DNA"/>
</dbReference>
<protein>
    <submittedName>
        <fullName evidence="2">Uncharacterized protein</fullName>
    </submittedName>
</protein>
<dbReference type="AlphaFoldDB" id="D7FXP9"/>